<proteinExistence type="predicted"/>
<accession>A0ABR2IFY3</accession>
<name>A0ABR2IFY3_9PEZI</name>
<dbReference type="Proteomes" id="UP001390339">
    <property type="component" value="Unassembled WGS sequence"/>
</dbReference>
<organism evidence="1 2">
    <name type="scientific">Apiospora arundinis</name>
    <dbReference type="NCBI Taxonomy" id="335852"/>
    <lineage>
        <taxon>Eukaryota</taxon>
        <taxon>Fungi</taxon>
        <taxon>Dikarya</taxon>
        <taxon>Ascomycota</taxon>
        <taxon>Pezizomycotina</taxon>
        <taxon>Sordariomycetes</taxon>
        <taxon>Xylariomycetidae</taxon>
        <taxon>Amphisphaeriales</taxon>
        <taxon>Apiosporaceae</taxon>
        <taxon>Apiospora</taxon>
    </lineage>
</organism>
<comment type="caution">
    <text evidence="1">The sequence shown here is derived from an EMBL/GenBank/DDBJ whole genome shotgun (WGS) entry which is preliminary data.</text>
</comment>
<evidence type="ECO:0000313" key="1">
    <source>
        <dbReference type="EMBL" id="KAK8862439.1"/>
    </source>
</evidence>
<gene>
    <name evidence="1" type="ORF">PGQ11_008674</name>
</gene>
<evidence type="ECO:0000313" key="2">
    <source>
        <dbReference type="Proteomes" id="UP001390339"/>
    </source>
</evidence>
<protein>
    <submittedName>
        <fullName evidence="1">Uncharacterized protein</fullName>
    </submittedName>
</protein>
<dbReference type="EMBL" id="JAPCWZ010000005">
    <property type="protein sequence ID" value="KAK8862439.1"/>
    <property type="molecule type" value="Genomic_DNA"/>
</dbReference>
<sequence length="88" mass="9842">MTLDAAYRAEHSVQAWQLCWPCINAWTWPFGWIPDAYAAASSPMSSSDEIVAQLSSVWTREGSHEDVMKQICCCETSGRSGHYGDKLQ</sequence>
<keyword evidence="2" id="KW-1185">Reference proteome</keyword>
<reference evidence="1 2" key="1">
    <citation type="journal article" date="2024" name="IMA Fungus">
        <title>Apiospora arundinis, a panoply of carbohydrate-active enzymes and secondary metabolites.</title>
        <authorList>
            <person name="Sorensen T."/>
            <person name="Petersen C."/>
            <person name="Muurmann A.T."/>
            <person name="Christiansen J.V."/>
            <person name="Brundto M.L."/>
            <person name="Overgaard C.K."/>
            <person name="Boysen A.T."/>
            <person name="Wollenberg R.D."/>
            <person name="Larsen T.O."/>
            <person name="Sorensen J.L."/>
            <person name="Nielsen K.L."/>
            <person name="Sondergaard T.E."/>
        </authorList>
    </citation>
    <scope>NUCLEOTIDE SEQUENCE [LARGE SCALE GENOMIC DNA]</scope>
    <source>
        <strain evidence="1 2">AAU 773</strain>
    </source>
</reference>